<reference evidence="1" key="2">
    <citation type="submission" date="2020-06" db="EMBL/GenBank/DDBJ databases">
        <authorList>
            <person name="Sheffer M."/>
        </authorList>
    </citation>
    <scope>NUCLEOTIDE SEQUENCE</scope>
</reference>
<protein>
    <submittedName>
        <fullName evidence="1">Uncharacterized protein</fullName>
    </submittedName>
</protein>
<dbReference type="Proteomes" id="UP000807504">
    <property type="component" value="Unassembled WGS sequence"/>
</dbReference>
<organism evidence="1 2">
    <name type="scientific">Argiope bruennichi</name>
    <name type="common">Wasp spider</name>
    <name type="synonym">Aranea bruennichi</name>
    <dbReference type="NCBI Taxonomy" id="94029"/>
    <lineage>
        <taxon>Eukaryota</taxon>
        <taxon>Metazoa</taxon>
        <taxon>Ecdysozoa</taxon>
        <taxon>Arthropoda</taxon>
        <taxon>Chelicerata</taxon>
        <taxon>Arachnida</taxon>
        <taxon>Araneae</taxon>
        <taxon>Araneomorphae</taxon>
        <taxon>Entelegynae</taxon>
        <taxon>Araneoidea</taxon>
        <taxon>Araneidae</taxon>
        <taxon>Argiope</taxon>
    </lineage>
</organism>
<comment type="caution">
    <text evidence="1">The sequence shown here is derived from an EMBL/GenBank/DDBJ whole genome shotgun (WGS) entry which is preliminary data.</text>
</comment>
<dbReference type="EMBL" id="JABXBU010000002">
    <property type="protein sequence ID" value="KAF8794725.1"/>
    <property type="molecule type" value="Genomic_DNA"/>
</dbReference>
<name>A0A8T0FWT3_ARGBR</name>
<sequence>MTSNISKTSYDLNTRLVYAFRCIGKSKTAARTFCAVMNLPPPPAKFERFNNSLSAALEKGINTLKIGVMDAVLCFSDGVSSRIEVLKDLGIAPGRNTFDALKTIDILRIKEAEIMHQKVSKEARTLKT</sequence>
<proteinExistence type="predicted"/>
<keyword evidence="2" id="KW-1185">Reference proteome</keyword>
<evidence type="ECO:0000313" key="2">
    <source>
        <dbReference type="Proteomes" id="UP000807504"/>
    </source>
</evidence>
<reference evidence="1" key="1">
    <citation type="journal article" date="2020" name="bioRxiv">
        <title>Chromosome-level reference genome of the European wasp spider Argiope bruennichi: a resource for studies on range expansion and evolutionary adaptation.</title>
        <authorList>
            <person name="Sheffer M.M."/>
            <person name="Hoppe A."/>
            <person name="Krehenwinkel H."/>
            <person name="Uhl G."/>
            <person name="Kuss A.W."/>
            <person name="Jensen L."/>
            <person name="Jensen C."/>
            <person name="Gillespie R.G."/>
            <person name="Hoff K.J."/>
            <person name="Prost S."/>
        </authorList>
    </citation>
    <scope>NUCLEOTIDE SEQUENCE</scope>
</reference>
<dbReference type="AlphaFoldDB" id="A0A8T0FWT3"/>
<accession>A0A8T0FWT3</accession>
<gene>
    <name evidence="1" type="ORF">HNY73_002668</name>
</gene>
<evidence type="ECO:0000313" key="1">
    <source>
        <dbReference type="EMBL" id="KAF8794725.1"/>
    </source>
</evidence>